<dbReference type="InterPro" id="IPR026408">
    <property type="entry name" value="GG_sam_targ_CFB"/>
</dbReference>
<dbReference type="AlphaFoldDB" id="A0A327QYG7"/>
<gene>
    <name evidence="1" type="ORF">LX64_01418</name>
</gene>
<dbReference type="OrthoDB" id="679924at2"/>
<organism evidence="1 2">
    <name type="scientific">Chitinophaga skermanii</name>
    <dbReference type="NCBI Taxonomy" id="331697"/>
    <lineage>
        <taxon>Bacteria</taxon>
        <taxon>Pseudomonadati</taxon>
        <taxon>Bacteroidota</taxon>
        <taxon>Chitinophagia</taxon>
        <taxon>Chitinophagales</taxon>
        <taxon>Chitinophagaceae</taxon>
        <taxon>Chitinophaga</taxon>
    </lineage>
</organism>
<protein>
    <submittedName>
        <fullName evidence="1">Natural product</fullName>
    </submittedName>
</protein>
<name>A0A327QYG7_9BACT</name>
<dbReference type="InterPro" id="IPR058238">
    <property type="entry name" value="Lant_leader_dom"/>
</dbReference>
<evidence type="ECO:0000313" key="1">
    <source>
        <dbReference type="EMBL" id="RAJ08764.1"/>
    </source>
</evidence>
<reference evidence="1 2" key="1">
    <citation type="submission" date="2018-06" db="EMBL/GenBank/DDBJ databases">
        <title>Genomic Encyclopedia of Archaeal and Bacterial Type Strains, Phase II (KMG-II): from individual species to whole genera.</title>
        <authorList>
            <person name="Goeker M."/>
        </authorList>
    </citation>
    <scope>NUCLEOTIDE SEQUENCE [LARGE SCALE GENOMIC DNA]</scope>
    <source>
        <strain evidence="1 2">DSM 23857</strain>
    </source>
</reference>
<dbReference type="NCBIfam" id="TIGR04149">
    <property type="entry name" value="GG_sam_targ_CFB"/>
    <property type="match status" value="1"/>
</dbReference>
<dbReference type="Proteomes" id="UP000249547">
    <property type="component" value="Unassembled WGS sequence"/>
</dbReference>
<comment type="caution">
    <text evidence="1">The sequence shown here is derived from an EMBL/GenBank/DDBJ whole genome shotgun (WGS) entry which is preliminary data.</text>
</comment>
<proteinExistence type="predicted"/>
<dbReference type="RefSeq" id="WP_111596873.1">
    <property type="nucleotide sequence ID" value="NZ_QLLL01000002.1"/>
</dbReference>
<sequence length="62" mass="6846">MKKKKLQLAKLTFDKNVVAVLNEQEMTALLGGAATNNTLCATQPVTCQTIPYTQMNCRKCID</sequence>
<dbReference type="EMBL" id="QLLL01000002">
    <property type="protein sequence ID" value="RAJ08764.1"/>
    <property type="molecule type" value="Genomic_DNA"/>
</dbReference>
<dbReference type="NCBIfam" id="NF038153">
    <property type="entry name" value="lant_leader_L1a"/>
    <property type="match status" value="1"/>
</dbReference>
<accession>A0A327QYG7</accession>
<evidence type="ECO:0000313" key="2">
    <source>
        <dbReference type="Proteomes" id="UP000249547"/>
    </source>
</evidence>
<keyword evidence="2" id="KW-1185">Reference proteome</keyword>